<evidence type="ECO:0000313" key="1">
    <source>
        <dbReference type="EMBL" id="QDU67302.1"/>
    </source>
</evidence>
<gene>
    <name evidence="1" type="ORF">Pla133_23820</name>
</gene>
<dbReference type="KEGG" id="pbap:Pla133_23820"/>
<protein>
    <submittedName>
        <fullName evidence="1">Uncharacterized protein</fullName>
    </submittedName>
</protein>
<reference evidence="1 2" key="1">
    <citation type="submission" date="2019-02" db="EMBL/GenBank/DDBJ databases">
        <title>Deep-cultivation of Planctomycetes and their phenomic and genomic characterization uncovers novel biology.</title>
        <authorList>
            <person name="Wiegand S."/>
            <person name="Jogler M."/>
            <person name="Boedeker C."/>
            <person name="Pinto D."/>
            <person name="Vollmers J."/>
            <person name="Rivas-Marin E."/>
            <person name="Kohn T."/>
            <person name="Peeters S.H."/>
            <person name="Heuer A."/>
            <person name="Rast P."/>
            <person name="Oberbeckmann S."/>
            <person name="Bunk B."/>
            <person name="Jeske O."/>
            <person name="Meyerdierks A."/>
            <person name="Storesund J.E."/>
            <person name="Kallscheuer N."/>
            <person name="Luecker S."/>
            <person name="Lage O.M."/>
            <person name="Pohl T."/>
            <person name="Merkel B.J."/>
            <person name="Hornburger P."/>
            <person name="Mueller R.-W."/>
            <person name="Bruemmer F."/>
            <person name="Labrenz M."/>
            <person name="Spormann A.M."/>
            <person name="Op den Camp H."/>
            <person name="Overmann J."/>
            <person name="Amann R."/>
            <person name="Jetten M.S.M."/>
            <person name="Mascher T."/>
            <person name="Medema M.H."/>
            <person name="Devos D.P."/>
            <person name="Kaster A.-K."/>
            <person name="Ovreas L."/>
            <person name="Rohde M."/>
            <person name="Galperin M.Y."/>
            <person name="Jogler C."/>
        </authorList>
    </citation>
    <scope>NUCLEOTIDE SEQUENCE [LARGE SCALE GENOMIC DNA]</scope>
    <source>
        <strain evidence="1 2">Pla133</strain>
    </source>
</reference>
<organism evidence="1 2">
    <name type="scientific">Engelhardtia mirabilis</name>
    <dbReference type="NCBI Taxonomy" id="2528011"/>
    <lineage>
        <taxon>Bacteria</taxon>
        <taxon>Pseudomonadati</taxon>
        <taxon>Planctomycetota</taxon>
        <taxon>Planctomycetia</taxon>
        <taxon>Planctomycetia incertae sedis</taxon>
        <taxon>Engelhardtia</taxon>
    </lineage>
</organism>
<sequence length="196" mass="21621">MRQYLAKVYPGVDLDGVAKPAFLDGPMETQLPWDEVKPRAEACMLEHFALASGATHENLAKKAISGASSQSLRDRLTVVFLQRDPALTSDEIEALLKRARSTMGHVADAQRQIELAKYRALDRKLASGRYDVFEYVTIPELRVHSAATNNTIANSFYAGDGWVAQACLDREEVVDLESLQSACAAEVDLWIEGLIP</sequence>
<keyword evidence="2" id="KW-1185">Reference proteome</keyword>
<dbReference type="EMBL" id="CP036287">
    <property type="protein sequence ID" value="QDU67302.1"/>
    <property type="molecule type" value="Genomic_DNA"/>
</dbReference>
<name>A0A518BK01_9BACT</name>
<dbReference type="AlphaFoldDB" id="A0A518BK01"/>
<accession>A0A518BK01</accession>
<evidence type="ECO:0000313" key="2">
    <source>
        <dbReference type="Proteomes" id="UP000316921"/>
    </source>
</evidence>
<proteinExistence type="predicted"/>
<dbReference type="Proteomes" id="UP000316921">
    <property type="component" value="Chromosome"/>
</dbReference>